<evidence type="ECO:0000256" key="4">
    <source>
        <dbReference type="ARBA" id="ARBA00022692"/>
    </source>
</evidence>
<keyword evidence="8 9" id="KW-0472">Membrane</keyword>
<dbReference type="PANTHER" id="PTHR33695:SF1">
    <property type="entry name" value="LIPOPROTEIN SIGNAL PEPTIDASE"/>
    <property type="match status" value="1"/>
</dbReference>
<sequence>MQAARGASLSDVSDPQPAQTRPRPTRYRALVALAWLVGLGVDQVTKVLAADRLSDRSDVPVVGTLLQLHLTRNAGAAFSTGTQFTVVLSCLAAVATVVVVVIALRARTVLWSVALGLLLAGITGNLTDRLLRAPGVLRGQVIDFLMLPHWPVFNVADVCITLAAALIVVQAYRGVRLDGRREERS</sequence>
<gene>
    <name evidence="9 12" type="primary">lspA</name>
    <name evidence="12" type="ORF">GCM10009798_21310</name>
</gene>
<comment type="function">
    <text evidence="9">This protein specifically catalyzes the removal of signal peptides from prolipoproteins.</text>
</comment>
<protein>
    <recommendedName>
        <fullName evidence="9">Lipoprotein signal peptidase</fullName>
        <ecNumber evidence="9">3.4.23.36</ecNumber>
    </recommendedName>
    <alternativeName>
        <fullName evidence="9">Prolipoprotein signal peptidase</fullName>
    </alternativeName>
    <alternativeName>
        <fullName evidence="9">Signal peptidase II</fullName>
        <shortName evidence="9">SPase II</shortName>
    </alternativeName>
</protein>
<organism evidence="12 13">
    <name type="scientific">Nocardioides panacihumi</name>
    <dbReference type="NCBI Taxonomy" id="400774"/>
    <lineage>
        <taxon>Bacteria</taxon>
        <taxon>Bacillati</taxon>
        <taxon>Actinomycetota</taxon>
        <taxon>Actinomycetes</taxon>
        <taxon>Propionibacteriales</taxon>
        <taxon>Nocardioidaceae</taxon>
        <taxon>Nocardioides</taxon>
    </lineage>
</organism>
<comment type="subcellular location">
    <subcellularLocation>
        <location evidence="9">Cell membrane</location>
        <topology evidence="9">Multi-pass membrane protein</topology>
    </subcellularLocation>
</comment>
<dbReference type="PRINTS" id="PR00781">
    <property type="entry name" value="LIPOSIGPTASE"/>
</dbReference>
<evidence type="ECO:0000313" key="12">
    <source>
        <dbReference type="EMBL" id="GAA1961281.1"/>
    </source>
</evidence>
<comment type="caution">
    <text evidence="9">Lacks conserved residue(s) required for the propagation of feature annotation.</text>
</comment>
<keyword evidence="6 9" id="KW-0378">Hydrolase</keyword>
<reference evidence="12 13" key="1">
    <citation type="journal article" date="2019" name="Int. J. Syst. Evol. Microbiol.">
        <title>The Global Catalogue of Microorganisms (GCM) 10K type strain sequencing project: providing services to taxonomists for standard genome sequencing and annotation.</title>
        <authorList>
            <consortium name="The Broad Institute Genomics Platform"/>
            <consortium name="The Broad Institute Genome Sequencing Center for Infectious Disease"/>
            <person name="Wu L."/>
            <person name="Ma J."/>
        </authorList>
    </citation>
    <scope>NUCLEOTIDE SEQUENCE [LARGE SCALE GENOMIC DNA]</scope>
    <source>
        <strain evidence="12 13">JCM 15309</strain>
    </source>
</reference>
<evidence type="ECO:0000313" key="13">
    <source>
        <dbReference type="Proteomes" id="UP001500571"/>
    </source>
</evidence>
<evidence type="ECO:0000256" key="5">
    <source>
        <dbReference type="ARBA" id="ARBA00022750"/>
    </source>
</evidence>
<evidence type="ECO:0000256" key="2">
    <source>
        <dbReference type="ARBA" id="ARBA00022475"/>
    </source>
</evidence>
<comment type="caution">
    <text evidence="12">The sequence shown here is derived from an EMBL/GenBank/DDBJ whole genome shotgun (WGS) entry which is preliminary data.</text>
</comment>
<feature type="active site" evidence="9">
    <location>
        <position position="143"/>
    </location>
</feature>
<name>A0ABN2R052_9ACTN</name>
<keyword evidence="7 9" id="KW-1133">Transmembrane helix</keyword>
<evidence type="ECO:0000256" key="11">
    <source>
        <dbReference type="SAM" id="MobiDB-lite"/>
    </source>
</evidence>
<dbReference type="InterPro" id="IPR001872">
    <property type="entry name" value="Peptidase_A8"/>
</dbReference>
<evidence type="ECO:0000256" key="10">
    <source>
        <dbReference type="RuleBase" id="RU004181"/>
    </source>
</evidence>
<keyword evidence="2 9" id="KW-1003">Cell membrane</keyword>
<dbReference type="Proteomes" id="UP001500571">
    <property type="component" value="Unassembled WGS sequence"/>
</dbReference>
<dbReference type="RefSeq" id="WP_344044806.1">
    <property type="nucleotide sequence ID" value="NZ_BAAAPB010000002.1"/>
</dbReference>
<evidence type="ECO:0000256" key="7">
    <source>
        <dbReference type="ARBA" id="ARBA00022989"/>
    </source>
</evidence>
<feature type="transmembrane region" description="Helical" evidence="9">
    <location>
        <begin position="147"/>
        <end position="172"/>
    </location>
</feature>
<feature type="active site" evidence="9">
    <location>
        <position position="157"/>
    </location>
</feature>
<comment type="catalytic activity">
    <reaction evidence="9">
        <text>Release of signal peptides from bacterial membrane prolipoproteins. Hydrolyzes -Xaa-Yaa-Zaa-|-(S,diacylglyceryl)Cys-, in which Xaa is hydrophobic (preferably Leu), and Yaa (Ala or Ser) and Zaa (Gly or Ala) have small, neutral side chains.</text>
        <dbReference type="EC" id="3.4.23.36"/>
    </reaction>
</comment>
<proteinExistence type="inferred from homology"/>
<keyword evidence="13" id="KW-1185">Reference proteome</keyword>
<evidence type="ECO:0000256" key="3">
    <source>
        <dbReference type="ARBA" id="ARBA00022670"/>
    </source>
</evidence>
<evidence type="ECO:0000256" key="1">
    <source>
        <dbReference type="ARBA" id="ARBA00006139"/>
    </source>
</evidence>
<dbReference type="HAMAP" id="MF_00161">
    <property type="entry name" value="LspA"/>
    <property type="match status" value="1"/>
</dbReference>
<keyword evidence="4 9" id="KW-0812">Transmembrane</keyword>
<dbReference type="EMBL" id="BAAAPB010000002">
    <property type="protein sequence ID" value="GAA1961281.1"/>
    <property type="molecule type" value="Genomic_DNA"/>
</dbReference>
<dbReference type="NCBIfam" id="TIGR00077">
    <property type="entry name" value="lspA"/>
    <property type="match status" value="1"/>
</dbReference>
<accession>A0ABN2R052</accession>
<keyword evidence="5 9" id="KW-0064">Aspartyl protease</keyword>
<dbReference type="PANTHER" id="PTHR33695">
    <property type="entry name" value="LIPOPROTEIN SIGNAL PEPTIDASE"/>
    <property type="match status" value="1"/>
</dbReference>
<feature type="transmembrane region" description="Helical" evidence="9">
    <location>
        <begin position="84"/>
        <end position="104"/>
    </location>
</feature>
<evidence type="ECO:0000256" key="8">
    <source>
        <dbReference type="ARBA" id="ARBA00023136"/>
    </source>
</evidence>
<dbReference type="EC" id="3.4.23.36" evidence="9"/>
<keyword evidence="3 9" id="KW-0645">Protease</keyword>
<dbReference type="Pfam" id="PF01252">
    <property type="entry name" value="Peptidase_A8"/>
    <property type="match status" value="1"/>
</dbReference>
<evidence type="ECO:0000256" key="9">
    <source>
        <dbReference type="HAMAP-Rule" id="MF_00161"/>
    </source>
</evidence>
<comment type="pathway">
    <text evidence="9">Protein modification; lipoprotein biosynthesis (signal peptide cleavage).</text>
</comment>
<evidence type="ECO:0000256" key="6">
    <source>
        <dbReference type="ARBA" id="ARBA00022801"/>
    </source>
</evidence>
<feature type="transmembrane region" description="Helical" evidence="9">
    <location>
        <begin position="109"/>
        <end position="127"/>
    </location>
</feature>
<feature type="region of interest" description="Disordered" evidence="11">
    <location>
        <begin position="1"/>
        <end position="22"/>
    </location>
</feature>
<comment type="similarity">
    <text evidence="1 9 10">Belongs to the peptidase A8 family.</text>
</comment>